<feature type="domain" description="F-box" evidence="1">
    <location>
        <begin position="22"/>
        <end position="64"/>
    </location>
</feature>
<evidence type="ECO:0000259" key="1">
    <source>
        <dbReference type="SMART" id="SM00256"/>
    </source>
</evidence>
<dbReference type="HOGENOM" id="CLU_017945_2_2_1"/>
<dbReference type="SUPFAM" id="SSF81383">
    <property type="entry name" value="F-box domain"/>
    <property type="match status" value="1"/>
</dbReference>
<organism evidence="2">
    <name type="scientific">Oryza brachyantha</name>
    <name type="common">malo sina</name>
    <dbReference type="NCBI Taxonomy" id="4533"/>
    <lineage>
        <taxon>Eukaryota</taxon>
        <taxon>Viridiplantae</taxon>
        <taxon>Streptophyta</taxon>
        <taxon>Embryophyta</taxon>
        <taxon>Tracheophyta</taxon>
        <taxon>Spermatophyta</taxon>
        <taxon>Magnoliopsida</taxon>
        <taxon>Liliopsida</taxon>
        <taxon>Poales</taxon>
        <taxon>Poaceae</taxon>
        <taxon>BOP clade</taxon>
        <taxon>Oryzoideae</taxon>
        <taxon>Oryzeae</taxon>
        <taxon>Oryzinae</taxon>
        <taxon>Oryza</taxon>
    </lineage>
</organism>
<name>J3N0W1_ORYBR</name>
<dbReference type="AlphaFoldDB" id="J3N0W1"/>
<evidence type="ECO:0000313" key="3">
    <source>
        <dbReference type="Proteomes" id="UP000006038"/>
    </source>
</evidence>
<evidence type="ECO:0000313" key="2">
    <source>
        <dbReference type="EnsemblPlants" id="OB10G11590.1"/>
    </source>
</evidence>
<dbReference type="OrthoDB" id="664184at2759"/>
<dbReference type="RefSeq" id="XP_006662177.1">
    <property type="nucleotide sequence ID" value="XM_006662114.2"/>
</dbReference>
<keyword evidence="3" id="KW-1185">Reference proteome</keyword>
<dbReference type="Proteomes" id="UP000006038">
    <property type="component" value="Chromosome 10"/>
</dbReference>
<dbReference type="Gene3D" id="1.20.1280.50">
    <property type="match status" value="1"/>
</dbReference>
<dbReference type="Gramene" id="OB10G11590.1">
    <property type="protein sequence ID" value="OB10G11590.1"/>
    <property type="gene ID" value="OB10G11590"/>
</dbReference>
<dbReference type="EnsemblPlants" id="OB10G11590.1">
    <property type="protein sequence ID" value="OB10G11590.1"/>
    <property type="gene ID" value="OB10G11590"/>
</dbReference>
<dbReference type="InterPro" id="IPR036047">
    <property type="entry name" value="F-box-like_dom_sf"/>
</dbReference>
<dbReference type="Pfam" id="PF23635">
    <property type="entry name" value="Beta-prop_AT5G49610-like"/>
    <property type="match status" value="1"/>
</dbReference>
<dbReference type="InterPro" id="IPR056594">
    <property type="entry name" value="AT5G49610-like_b-prop"/>
</dbReference>
<dbReference type="PANTHER" id="PTHR32133:SF302">
    <property type="entry name" value="F-BOX DOMAIN CONTAINING PROTEIN, EXPRESSED"/>
    <property type="match status" value="1"/>
</dbReference>
<dbReference type="PANTHER" id="PTHR32133">
    <property type="entry name" value="OS07G0120400 PROTEIN"/>
    <property type="match status" value="1"/>
</dbReference>
<accession>J3N0W1</accession>
<proteinExistence type="predicted"/>
<reference evidence="2" key="2">
    <citation type="submission" date="2013-04" db="UniProtKB">
        <authorList>
            <consortium name="EnsemblPlants"/>
        </authorList>
    </citation>
    <scope>IDENTIFICATION</scope>
</reference>
<gene>
    <name evidence="2" type="primary">LOC102703066</name>
</gene>
<dbReference type="SMART" id="SM00256">
    <property type="entry name" value="FBOX"/>
    <property type="match status" value="1"/>
</dbReference>
<dbReference type="GeneID" id="102703066"/>
<dbReference type="OMA" id="HIWICGF"/>
<reference evidence="2" key="1">
    <citation type="journal article" date="2013" name="Nat. Commun.">
        <title>Whole-genome sequencing of Oryza brachyantha reveals mechanisms underlying Oryza genome evolution.</title>
        <authorList>
            <person name="Chen J."/>
            <person name="Huang Q."/>
            <person name="Gao D."/>
            <person name="Wang J."/>
            <person name="Lang Y."/>
            <person name="Liu T."/>
            <person name="Li B."/>
            <person name="Bai Z."/>
            <person name="Luis Goicoechea J."/>
            <person name="Liang C."/>
            <person name="Chen C."/>
            <person name="Zhang W."/>
            <person name="Sun S."/>
            <person name="Liao Y."/>
            <person name="Zhang X."/>
            <person name="Yang L."/>
            <person name="Song C."/>
            <person name="Wang M."/>
            <person name="Shi J."/>
            <person name="Liu G."/>
            <person name="Liu J."/>
            <person name="Zhou H."/>
            <person name="Zhou W."/>
            <person name="Yu Q."/>
            <person name="An N."/>
            <person name="Chen Y."/>
            <person name="Cai Q."/>
            <person name="Wang B."/>
            <person name="Liu B."/>
            <person name="Min J."/>
            <person name="Huang Y."/>
            <person name="Wu H."/>
            <person name="Li Z."/>
            <person name="Zhang Y."/>
            <person name="Yin Y."/>
            <person name="Song W."/>
            <person name="Jiang J."/>
            <person name="Jackson S.A."/>
            <person name="Wing R.A."/>
            <person name="Wang J."/>
            <person name="Chen M."/>
        </authorList>
    </citation>
    <scope>NUCLEOTIDE SEQUENCE [LARGE SCALE GENOMIC DNA]</scope>
    <source>
        <strain evidence="2">cv. IRGC 101232</strain>
    </source>
</reference>
<dbReference type="STRING" id="4533.J3N0W1"/>
<protein>
    <recommendedName>
        <fullName evidence="1">F-box domain-containing protein</fullName>
    </recommendedName>
</protein>
<dbReference type="KEGG" id="obr:102703066"/>
<sequence length="398" mass="42892">MAEITGGQSSPAAVAAAATEAMPDDVLAEILLRLPSHPSSLSHASFVCKRWSRLVQNPSFLCRFRAFHQTPPVLGFFHNSSLGSVFVPTGGPPGRIDVDAASISTGGDNGGWWLVDCRHGRVLLRSKDWGEALVWDPMTGASTRITVPGQIHAGGNDHSATVFCAAPAAGADCRSSPFHVAIVFVRDDGVFGCVYSSLDAAWGELISAPLPSLLCMIYDEPPALVGGALYWLINGNRMLKFELATQSLATVSRLAPAEMPATHRWNVRAINLGDDVLGIAFFKDFSLQLWAREVADDGAAKWVLRRAIEMNKLLRLPMVPSGELHRMVHIWICGFSGDGNVVVVGTPAGIFQVWLDTLEFKKAPDGTLLVKTVHPYESFYVPNGRGEHKAAELEGQAA</sequence>
<dbReference type="InterPro" id="IPR001810">
    <property type="entry name" value="F-box_dom"/>
</dbReference>
<dbReference type="Pfam" id="PF00646">
    <property type="entry name" value="F-box"/>
    <property type="match status" value="1"/>
</dbReference>